<comment type="caution">
    <text evidence="4">The sequence shown here is derived from an EMBL/GenBank/DDBJ whole genome shotgun (WGS) entry which is preliminary data.</text>
</comment>
<proteinExistence type="predicted"/>
<dbReference type="SFLD" id="SFLDG01212">
    <property type="entry name" value="Phytoene_synthase_like"/>
    <property type="match status" value="1"/>
</dbReference>
<dbReference type="SUPFAM" id="SSF48576">
    <property type="entry name" value="Terpenoid synthases"/>
    <property type="match status" value="1"/>
</dbReference>
<comment type="pathway">
    <text evidence="1">Carotenoid biosynthesis.</text>
</comment>
<sequence>MNYIDLAYEKCREVIEQNSKSFAKAFSILPAPKRKAVWAVYAFCRRVDDIVDENGGSVSELYEFEKQFKNFLEHTTPMNDFMWIALRDVFSRYDMNTQPFFDMIKGQKLDFEKTTYDTINELEMYAYHVASTVGLMLLPILAPATHNQLKEGAVSLGLAMQLTNILRDVGEDLHKGRIYLPKEIMDLYDYKKEDLQNHVLNDNFIKLWEDIANRAEGYYEEALQSMELYPEDSRLPVQSSLFIYRGILQAVRENDYEVFTKRAFVSKDQMQQIVTLLLTRKEGSA</sequence>
<dbReference type="Proteomes" id="UP000018890">
    <property type="component" value="Unassembled WGS sequence"/>
</dbReference>
<accession>W4Q716</accession>
<dbReference type="GO" id="GO:0051996">
    <property type="term" value="F:squalene synthase [NAD(P)H] activity"/>
    <property type="evidence" value="ECO:0007669"/>
    <property type="project" value="InterPro"/>
</dbReference>
<dbReference type="AlphaFoldDB" id="W4Q716"/>
<dbReference type="GO" id="GO:0016117">
    <property type="term" value="P:carotenoid biosynthetic process"/>
    <property type="evidence" value="ECO:0007669"/>
    <property type="project" value="UniProtKB-KW"/>
</dbReference>
<dbReference type="GO" id="GO:0004311">
    <property type="term" value="F:geranylgeranyl diphosphate synthase activity"/>
    <property type="evidence" value="ECO:0007669"/>
    <property type="project" value="InterPro"/>
</dbReference>
<keyword evidence="5" id="KW-1185">Reference proteome</keyword>
<evidence type="ECO:0000256" key="2">
    <source>
        <dbReference type="ARBA" id="ARBA00022679"/>
    </source>
</evidence>
<dbReference type="CDD" id="cd00683">
    <property type="entry name" value="Trans_IPPS_HH"/>
    <property type="match status" value="1"/>
</dbReference>
<dbReference type="InterPro" id="IPR008949">
    <property type="entry name" value="Isoprenoid_synthase_dom_sf"/>
</dbReference>
<keyword evidence="3" id="KW-0125">Carotenoid biosynthesis</keyword>
<dbReference type="Gene3D" id="1.10.600.10">
    <property type="entry name" value="Farnesyl Diphosphate Synthase"/>
    <property type="match status" value="1"/>
</dbReference>
<evidence type="ECO:0000256" key="3">
    <source>
        <dbReference type="ARBA" id="ARBA00022746"/>
    </source>
</evidence>
<reference evidence="4" key="1">
    <citation type="journal article" date="2014" name="Genome Announc.">
        <title>Draft Genome Sequences of Three Alkaliphilic Bacillus Strains, Bacillus wakoensis JCM 9140T, Bacillus akibai JCM 9157T, and Bacillus hemicellulosilyticus JCM 9152T.</title>
        <authorList>
            <person name="Yuki M."/>
            <person name="Oshima K."/>
            <person name="Suda W."/>
            <person name="Oshida Y."/>
            <person name="Kitamura K."/>
            <person name="Iida T."/>
            <person name="Hattori M."/>
            <person name="Ohkuma M."/>
        </authorList>
    </citation>
    <scope>NUCLEOTIDE SEQUENCE [LARGE SCALE GENOMIC DNA]</scope>
    <source>
        <strain evidence="4">JCM 9140</strain>
    </source>
</reference>
<dbReference type="EMBL" id="BAUT01000063">
    <property type="protein sequence ID" value="GAE27760.1"/>
    <property type="molecule type" value="Genomic_DNA"/>
</dbReference>
<dbReference type="InterPro" id="IPR033904">
    <property type="entry name" value="Trans_IPPS_HH"/>
</dbReference>
<keyword evidence="2" id="KW-0808">Transferase</keyword>
<dbReference type="InterPro" id="IPR044843">
    <property type="entry name" value="Trans_IPPS_bact-type"/>
</dbReference>
<protein>
    <submittedName>
        <fullName evidence="4">Phytoene synthase</fullName>
    </submittedName>
</protein>
<dbReference type="OrthoDB" id="9787280at2"/>
<dbReference type="InterPro" id="IPR002060">
    <property type="entry name" value="Squ/phyt_synthse"/>
</dbReference>
<dbReference type="Pfam" id="PF00494">
    <property type="entry name" value="SQS_PSY"/>
    <property type="match status" value="1"/>
</dbReference>
<dbReference type="SFLD" id="SFLDG01018">
    <property type="entry name" value="Squalene/Phytoene_Synthase_Lik"/>
    <property type="match status" value="1"/>
</dbReference>
<dbReference type="PROSITE" id="PS01044">
    <property type="entry name" value="SQUALEN_PHYTOEN_SYN_1"/>
    <property type="match status" value="1"/>
</dbReference>
<dbReference type="PANTHER" id="PTHR31480">
    <property type="entry name" value="BIFUNCTIONAL LYCOPENE CYCLASE/PHYTOENE SYNTHASE"/>
    <property type="match status" value="1"/>
</dbReference>
<organism evidence="4 5">
    <name type="scientific">Halalkalibacter wakoensis JCM 9140</name>
    <dbReference type="NCBI Taxonomy" id="1236970"/>
    <lineage>
        <taxon>Bacteria</taxon>
        <taxon>Bacillati</taxon>
        <taxon>Bacillota</taxon>
        <taxon>Bacilli</taxon>
        <taxon>Bacillales</taxon>
        <taxon>Bacillaceae</taxon>
        <taxon>Halalkalibacter</taxon>
    </lineage>
</organism>
<name>W4Q716_9BACI</name>
<evidence type="ECO:0000313" key="5">
    <source>
        <dbReference type="Proteomes" id="UP000018890"/>
    </source>
</evidence>
<dbReference type="PROSITE" id="PS01045">
    <property type="entry name" value="SQUALEN_PHYTOEN_SYN_2"/>
    <property type="match status" value="1"/>
</dbReference>
<gene>
    <name evidence="4" type="ORF">JCM9140_3917</name>
</gene>
<dbReference type="RefSeq" id="WP_034749467.1">
    <property type="nucleotide sequence ID" value="NZ_BAUT01000063.1"/>
</dbReference>
<dbReference type="STRING" id="1236970.JCM9140_3917"/>
<evidence type="ECO:0000313" key="4">
    <source>
        <dbReference type="EMBL" id="GAE27760.1"/>
    </source>
</evidence>
<dbReference type="InterPro" id="IPR019845">
    <property type="entry name" value="Squalene/phytoene_synthase_CS"/>
</dbReference>
<dbReference type="SFLD" id="SFLDS00005">
    <property type="entry name" value="Isoprenoid_Synthase_Type_I"/>
    <property type="match status" value="1"/>
</dbReference>
<evidence type="ECO:0000256" key="1">
    <source>
        <dbReference type="ARBA" id="ARBA00004829"/>
    </source>
</evidence>